<keyword evidence="1 11" id="KW-0639">Primosome</keyword>
<dbReference type="EMBL" id="CP065938">
    <property type="protein sequence ID" value="UWX05254.1"/>
    <property type="molecule type" value="Genomic_DNA"/>
</dbReference>
<dbReference type="Gene3D" id="3.40.50.300">
    <property type="entry name" value="P-loop containing nucleotide triphosphate hydrolases"/>
    <property type="match status" value="2"/>
</dbReference>
<dbReference type="InterPro" id="IPR040498">
    <property type="entry name" value="PriA_CRR"/>
</dbReference>
<feature type="binding site" evidence="11">
    <location>
        <position position="496"/>
    </location>
    <ligand>
        <name>Zn(2+)</name>
        <dbReference type="ChEBI" id="CHEBI:29105"/>
        <label>2</label>
    </ligand>
</feature>
<dbReference type="InterPro" id="IPR014001">
    <property type="entry name" value="Helicase_ATP-bd"/>
</dbReference>
<keyword evidence="3 11" id="KW-0479">Metal-binding</keyword>
<dbReference type="InterPro" id="IPR041222">
    <property type="entry name" value="PriA_3primeBD"/>
</dbReference>
<evidence type="ECO:0000256" key="1">
    <source>
        <dbReference type="ARBA" id="ARBA00022515"/>
    </source>
</evidence>
<evidence type="ECO:0000313" key="15">
    <source>
        <dbReference type="Proteomes" id="UP001058120"/>
    </source>
</evidence>
<reference evidence="14" key="1">
    <citation type="submission" date="2020-12" db="EMBL/GenBank/DDBJ databases">
        <title>Taurinivorans muris gen. nov., sp. nov., fundamental and realized metabolic niche of a ubiquitous sulfidogenic bacterium in the murine intestine.</title>
        <authorList>
            <person name="Ye H."/>
            <person name="Hanson B.T."/>
            <person name="Loy A."/>
        </authorList>
    </citation>
    <scope>NUCLEOTIDE SEQUENCE</scope>
    <source>
        <strain evidence="14">LT0009</strain>
    </source>
</reference>
<dbReference type="PANTHER" id="PTHR30580:SF0">
    <property type="entry name" value="PRIMOSOMAL PROTEIN N"/>
    <property type="match status" value="1"/>
</dbReference>
<dbReference type="InterPro" id="IPR011545">
    <property type="entry name" value="DEAD/DEAH_box_helicase_dom"/>
</dbReference>
<dbReference type="PANTHER" id="PTHR30580">
    <property type="entry name" value="PRIMOSOMAL PROTEIN N"/>
    <property type="match status" value="1"/>
</dbReference>
<keyword evidence="8 11" id="KW-0067">ATP-binding</keyword>
<comment type="caution">
    <text evidence="11">As this protein does not have any detectable helicase domains, it probably does not have helicase activity.</text>
</comment>
<protein>
    <recommendedName>
        <fullName evidence="11">Probable replication restart protein PriA</fullName>
    </recommendedName>
    <alternativeName>
        <fullName evidence="11">Putative ATP-dependent DNA helicase PriA</fullName>
    </alternativeName>
</protein>
<dbReference type="HAMAP" id="MF_00983">
    <property type="entry name" value="PriA"/>
    <property type="match status" value="1"/>
</dbReference>
<keyword evidence="2 11" id="KW-0235">DNA replication</keyword>
<proteinExistence type="inferred from homology"/>
<feature type="binding site" evidence="11">
    <location>
        <position position="487"/>
    </location>
    <ligand>
        <name>Zn(2+)</name>
        <dbReference type="ChEBI" id="CHEBI:29105"/>
        <label>1</label>
    </ligand>
</feature>
<evidence type="ECO:0000256" key="5">
    <source>
        <dbReference type="ARBA" id="ARBA00022801"/>
    </source>
</evidence>
<dbReference type="RefSeq" id="WP_334314824.1">
    <property type="nucleotide sequence ID" value="NZ_CP065938.1"/>
</dbReference>
<feature type="binding site" evidence="11">
    <location>
        <position position="511"/>
    </location>
    <ligand>
        <name>Zn(2+)</name>
        <dbReference type="ChEBI" id="CHEBI:29105"/>
        <label>2</label>
    </ligand>
</feature>
<dbReference type="InterPro" id="IPR042115">
    <property type="entry name" value="PriA_3primeBD_sf"/>
</dbReference>
<evidence type="ECO:0000256" key="6">
    <source>
        <dbReference type="ARBA" id="ARBA00022806"/>
    </source>
</evidence>
<dbReference type="Gene3D" id="3.40.1440.60">
    <property type="entry name" value="PriA, 3(prime) DNA-binding domain"/>
    <property type="match status" value="1"/>
</dbReference>
<dbReference type="Proteomes" id="UP001058120">
    <property type="component" value="Chromosome"/>
</dbReference>
<dbReference type="Pfam" id="PF18319">
    <property type="entry name" value="Zn_ribbon_PriA"/>
    <property type="match status" value="1"/>
</dbReference>
<feature type="binding site" evidence="11">
    <location>
        <position position="527"/>
    </location>
    <ligand>
        <name>Zn(2+)</name>
        <dbReference type="ChEBI" id="CHEBI:29105"/>
        <label>1</label>
    </ligand>
</feature>
<keyword evidence="9 11" id="KW-0238">DNA-binding</keyword>
<dbReference type="InterPro" id="IPR027417">
    <property type="entry name" value="P-loop_NTPase"/>
</dbReference>
<dbReference type="Pfam" id="PF00271">
    <property type="entry name" value="Helicase_C"/>
    <property type="match status" value="1"/>
</dbReference>
<evidence type="ECO:0000256" key="4">
    <source>
        <dbReference type="ARBA" id="ARBA00022741"/>
    </source>
</evidence>
<evidence type="ECO:0000256" key="9">
    <source>
        <dbReference type="ARBA" id="ARBA00023125"/>
    </source>
</evidence>
<evidence type="ECO:0000313" key="14">
    <source>
        <dbReference type="EMBL" id="UWX05254.1"/>
    </source>
</evidence>
<evidence type="ECO:0000256" key="8">
    <source>
        <dbReference type="ARBA" id="ARBA00022840"/>
    </source>
</evidence>
<evidence type="ECO:0000256" key="10">
    <source>
        <dbReference type="ARBA" id="ARBA00023235"/>
    </source>
</evidence>
<evidence type="ECO:0000256" key="3">
    <source>
        <dbReference type="ARBA" id="ARBA00022723"/>
    </source>
</evidence>
<dbReference type="SMART" id="SM00487">
    <property type="entry name" value="DEXDc"/>
    <property type="match status" value="1"/>
</dbReference>
<dbReference type="CDD" id="cd18804">
    <property type="entry name" value="SF2_C_priA"/>
    <property type="match status" value="1"/>
</dbReference>
<dbReference type="InterPro" id="IPR041236">
    <property type="entry name" value="PriA_C"/>
</dbReference>
<comment type="cofactor">
    <cofactor evidence="11">
        <name>Zn(2+)</name>
        <dbReference type="ChEBI" id="CHEBI:29105"/>
    </cofactor>
    <text evidence="11">Binds 2 zinc ions per subunit.</text>
</comment>
<feature type="binding site" evidence="11">
    <location>
        <position position="493"/>
    </location>
    <ligand>
        <name>Zn(2+)</name>
        <dbReference type="ChEBI" id="CHEBI:29105"/>
        <label>2</label>
    </ligand>
</feature>
<dbReference type="InterPro" id="IPR005259">
    <property type="entry name" value="PriA"/>
</dbReference>
<keyword evidence="15" id="KW-1185">Reference proteome</keyword>
<feature type="domain" description="Helicase ATP-binding" evidence="12">
    <location>
        <begin position="241"/>
        <end position="447"/>
    </location>
</feature>
<feature type="domain" description="Helicase C-terminal" evidence="13">
    <location>
        <begin position="544"/>
        <end position="642"/>
    </location>
</feature>
<dbReference type="Pfam" id="PF00270">
    <property type="entry name" value="DEAD"/>
    <property type="match status" value="1"/>
</dbReference>
<organism evidence="14 15">
    <name type="scientific">Taurinivorans muris</name>
    <dbReference type="NCBI Taxonomy" id="2787751"/>
    <lineage>
        <taxon>Bacteria</taxon>
        <taxon>Pseudomonadati</taxon>
        <taxon>Thermodesulfobacteriota</taxon>
        <taxon>Desulfovibrionia</taxon>
        <taxon>Desulfovibrionales</taxon>
        <taxon>Desulfovibrionaceae</taxon>
        <taxon>Taurinivorans</taxon>
    </lineage>
</organism>
<feature type="binding site" evidence="11">
    <location>
        <position position="524"/>
    </location>
    <ligand>
        <name>Zn(2+)</name>
        <dbReference type="ChEBI" id="CHEBI:29105"/>
        <label>1</label>
    </ligand>
</feature>
<comment type="subunit">
    <text evidence="11">Component of the replication restart primosome.</text>
</comment>
<evidence type="ECO:0000259" key="13">
    <source>
        <dbReference type="SMART" id="SM00490"/>
    </source>
</evidence>
<name>A0ABY5XZD3_9BACT</name>
<keyword evidence="7 11" id="KW-0862">Zinc</keyword>
<evidence type="ECO:0000259" key="12">
    <source>
        <dbReference type="SMART" id="SM00487"/>
    </source>
</evidence>
<dbReference type="Pfam" id="PF18074">
    <property type="entry name" value="PriA_C"/>
    <property type="match status" value="1"/>
</dbReference>
<evidence type="ECO:0000256" key="2">
    <source>
        <dbReference type="ARBA" id="ARBA00022705"/>
    </source>
</evidence>
<dbReference type="Pfam" id="PF17764">
    <property type="entry name" value="PriA_3primeBD"/>
    <property type="match status" value="1"/>
</dbReference>
<dbReference type="InterPro" id="IPR001650">
    <property type="entry name" value="Helicase_C-like"/>
</dbReference>
<comment type="similarity">
    <text evidence="11">Belongs to the helicase family. PriA subfamily.</text>
</comment>
<dbReference type="SMART" id="SM00490">
    <property type="entry name" value="HELICc"/>
    <property type="match status" value="1"/>
</dbReference>
<dbReference type="NCBIfam" id="TIGR00595">
    <property type="entry name" value="priA"/>
    <property type="match status" value="1"/>
</dbReference>
<keyword evidence="6" id="KW-0347">Helicase</keyword>
<comment type="function">
    <text evidence="11">Initiates the restart of stalled replication forks, which reloads the replicative helicase on sites other than the origin of replication. Recognizes and binds to abandoned replication forks and remodels them to uncover a helicase loading site. Promotes assembly of the primosome at these replication forks.</text>
</comment>
<keyword evidence="5" id="KW-0378">Hydrolase</keyword>
<keyword evidence="4 11" id="KW-0547">Nucleotide-binding</keyword>
<dbReference type="SUPFAM" id="SSF52540">
    <property type="entry name" value="P-loop containing nucleoside triphosphate hydrolases"/>
    <property type="match status" value="1"/>
</dbReference>
<gene>
    <name evidence="11 14" type="primary">priA</name>
    <name evidence="14" type="ORF">JBF11_07280</name>
</gene>
<keyword evidence="10" id="KW-0413">Isomerase</keyword>
<feature type="binding site" evidence="11">
    <location>
        <position position="514"/>
    </location>
    <ligand>
        <name>Zn(2+)</name>
        <dbReference type="ChEBI" id="CHEBI:29105"/>
        <label>2</label>
    </ligand>
</feature>
<feature type="binding site" evidence="11">
    <location>
        <position position="484"/>
    </location>
    <ligand>
        <name>Zn(2+)</name>
        <dbReference type="ChEBI" id="CHEBI:29105"/>
        <label>1</label>
    </ligand>
</feature>
<evidence type="ECO:0000256" key="11">
    <source>
        <dbReference type="HAMAP-Rule" id="MF_00983"/>
    </source>
</evidence>
<evidence type="ECO:0000256" key="7">
    <source>
        <dbReference type="ARBA" id="ARBA00022833"/>
    </source>
</evidence>
<accession>A0ABY5XZD3</accession>
<sequence>MLCRIALLSPPYSTLTYSCPAFFPESFWETGMRVAVPLGGGAVRIGVILALHTEKDGDFQIRELAFPMEEKSLLSADYILMIEQLAKKQFVSTGRILGNVLPSNLKTTKNIRLRVFQDTQKPKIHKIREIPKLSQEEKQSLANAFLENKAQILEMAEDTSLTERICLLAEPPWNIRANANKQREILDFLADNGSMVRNAFQKKFPDHGQALNTLIKNAMVGITALEQEEKLNEEFLPPPMPRFTLNAKQNEIYQALSPYLDAENKESKTALLFGVTGSGKTALYLELAQKALQEKKSVLLLAPEVAIALKLRQDAMNRNMPVTLYHGYQSPKQKERTFKECAKSQNAHFIIGTRSALFLPLQNIGLIILDEEHDDSFKQDEGLSYHAKDIAWYRTHKNRGLFLMGSATPDIKSYYATEQNLYERFEMQERIGSASLPETELADISQTTQSFAPQTILALKDCINKGEQAVILLNRRGYAPLMFCVECKKTARCPNCDISLSYHKKREILSCHYCGYIRHVPSPCPECGNMHGIPIGDGTERIEEQITELFQNSGSFPPKVLRLDKDSTRREGKMEEILNAFAKQEAQILVGTQMLSKGHHFPNVTLAVILDADLGINFPDYKALERTFQLITQASGRAGRGDKKGRVIIQTRDTQNPFWQHILKGNYLTFYAQEISRRKKRSYPPFAKLALIRCSFPKEKAEARQIWENFSKEIKQKAAQTGIRATGSIPAPLALLQGRLRFQCFIRAENWNAVRTLYASCLPKQNILQNNDMRLSLDLDPTNML</sequence>